<dbReference type="RefSeq" id="WP_229919793.1">
    <property type="nucleotide sequence ID" value="NZ_BMVU01000071.1"/>
</dbReference>
<dbReference type="Proteomes" id="UP000619244">
    <property type="component" value="Unassembled WGS sequence"/>
</dbReference>
<evidence type="ECO:0000313" key="1">
    <source>
        <dbReference type="EMBL" id="GGY09798.1"/>
    </source>
</evidence>
<dbReference type="EMBL" id="BMVU01000071">
    <property type="protein sequence ID" value="GGY09798.1"/>
    <property type="molecule type" value="Genomic_DNA"/>
</dbReference>
<protein>
    <submittedName>
        <fullName evidence="1">Uncharacterized protein</fullName>
    </submittedName>
</protein>
<keyword evidence="2" id="KW-1185">Reference proteome</keyword>
<gene>
    <name evidence="1" type="ORF">GCM10010358_73080</name>
</gene>
<accession>A0A918NZS3</accession>
<reference evidence="1" key="2">
    <citation type="submission" date="2020-09" db="EMBL/GenBank/DDBJ databases">
        <authorList>
            <person name="Sun Q."/>
            <person name="Ohkuma M."/>
        </authorList>
    </citation>
    <scope>NUCLEOTIDE SEQUENCE</scope>
    <source>
        <strain evidence="1">JCM 4790</strain>
    </source>
</reference>
<organism evidence="1 2">
    <name type="scientific">Streptomyces minutiscleroticus</name>
    <dbReference type="NCBI Taxonomy" id="68238"/>
    <lineage>
        <taxon>Bacteria</taxon>
        <taxon>Bacillati</taxon>
        <taxon>Actinomycetota</taxon>
        <taxon>Actinomycetes</taxon>
        <taxon>Kitasatosporales</taxon>
        <taxon>Streptomycetaceae</taxon>
        <taxon>Streptomyces</taxon>
    </lineage>
</organism>
<name>A0A918NZS3_9ACTN</name>
<proteinExistence type="predicted"/>
<dbReference type="AlphaFoldDB" id="A0A918NZS3"/>
<evidence type="ECO:0000313" key="2">
    <source>
        <dbReference type="Proteomes" id="UP000619244"/>
    </source>
</evidence>
<reference evidence="1" key="1">
    <citation type="journal article" date="2014" name="Int. J. Syst. Evol. Microbiol.">
        <title>Complete genome sequence of Corynebacterium casei LMG S-19264T (=DSM 44701T), isolated from a smear-ripened cheese.</title>
        <authorList>
            <consortium name="US DOE Joint Genome Institute (JGI-PGF)"/>
            <person name="Walter F."/>
            <person name="Albersmeier A."/>
            <person name="Kalinowski J."/>
            <person name="Ruckert C."/>
        </authorList>
    </citation>
    <scope>NUCLEOTIDE SEQUENCE</scope>
    <source>
        <strain evidence="1">JCM 4790</strain>
    </source>
</reference>
<comment type="caution">
    <text evidence="1">The sequence shown here is derived from an EMBL/GenBank/DDBJ whole genome shotgun (WGS) entry which is preliminary data.</text>
</comment>
<sequence>MLPRTGSAGSNTAADHLAVLDQALDQIPGSSAAKTLIRVDGAGAAHDLHVWRS</sequence>